<dbReference type="PANTHER" id="PTHR31943:SF14">
    <property type="entry name" value="INTERFERON LAMBDA-1"/>
    <property type="match status" value="1"/>
</dbReference>
<sequence>MPRLAAQAASPRSTCSPGSGPAPPTYACPVQAEIPISICFFALHTSAGAAQRARLKAEPCSGESSGDLAMAPAWVLVLVTVLPGLVRAGPVPTSKPTTTKRGCHMDRFLSLSPRELEAFKKAKDALEESLSPKNWSCSSRLFPRAWDLRLLQAWERPVALEAELDLTLKVLGDMADSSLGAVLDQPLRMLRHIHAELQACAPAQPTAGPRPRGRLHHWLHRLQKAPKESQGCLEASITFNLFRLLTRDLKCVASGDLCV</sequence>
<dbReference type="Gene3D" id="1.20.1250.60">
    <property type="entry name" value="Interferon lambda"/>
    <property type="match status" value="1"/>
</dbReference>
<evidence type="ECO:0000256" key="4">
    <source>
        <dbReference type="ARBA" id="ARBA00022525"/>
    </source>
</evidence>
<dbReference type="AlphaFoldDB" id="A0A8M1GFE5"/>
<evidence type="ECO:0000256" key="5">
    <source>
        <dbReference type="ARBA" id="ARBA00022729"/>
    </source>
</evidence>
<dbReference type="Pfam" id="PF15177">
    <property type="entry name" value="IL28A"/>
    <property type="match status" value="1"/>
</dbReference>
<evidence type="ECO:0000256" key="6">
    <source>
        <dbReference type="ARBA" id="ARBA00023118"/>
    </source>
</evidence>
<dbReference type="FunFam" id="1.20.1250.60:FF:000001">
    <property type="entry name" value="Interferon lambda 1"/>
    <property type="match status" value="1"/>
</dbReference>
<dbReference type="GO" id="GO:0005615">
    <property type="term" value="C:extracellular space"/>
    <property type="evidence" value="ECO:0007669"/>
    <property type="project" value="UniProtKB-KW"/>
</dbReference>
<protein>
    <submittedName>
        <fullName evidence="9">Interferon lambda-1-like</fullName>
    </submittedName>
</protein>
<dbReference type="PANTHER" id="PTHR31943">
    <property type="entry name" value="INTERLEUKIN-28 AND 29"/>
    <property type="match status" value="1"/>
</dbReference>
<evidence type="ECO:0000256" key="2">
    <source>
        <dbReference type="ARBA" id="ARBA00008717"/>
    </source>
</evidence>
<proteinExistence type="inferred from homology"/>
<keyword evidence="6" id="KW-0051">Antiviral defense</keyword>
<comment type="subcellular location">
    <subcellularLocation>
        <location evidence="1">Secreted</location>
    </subcellularLocation>
</comment>
<evidence type="ECO:0000256" key="3">
    <source>
        <dbReference type="ARBA" id="ARBA00022514"/>
    </source>
</evidence>
<dbReference type="OrthoDB" id="9897984at2759"/>
<dbReference type="GO" id="GO:0005125">
    <property type="term" value="F:cytokine activity"/>
    <property type="evidence" value="ECO:0007669"/>
    <property type="project" value="UniProtKB-KW"/>
</dbReference>
<comment type="similarity">
    <text evidence="2">Belongs to the lambda interferon family.</text>
</comment>
<feature type="region of interest" description="Disordered" evidence="7">
    <location>
        <begin position="1"/>
        <end position="22"/>
    </location>
</feature>
<evidence type="ECO:0000313" key="9">
    <source>
        <dbReference type="RefSeq" id="XP_040494388.1"/>
    </source>
</evidence>
<evidence type="ECO:0000256" key="1">
    <source>
        <dbReference type="ARBA" id="ARBA00004613"/>
    </source>
</evidence>
<organism evidence="8 9">
    <name type="scientific">Ursus maritimus</name>
    <name type="common">Polar bear</name>
    <name type="synonym">Thalarctos maritimus</name>
    <dbReference type="NCBI Taxonomy" id="29073"/>
    <lineage>
        <taxon>Eukaryota</taxon>
        <taxon>Metazoa</taxon>
        <taxon>Chordata</taxon>
        <taxon>Craniata</taxon>
        <taxon>Vertebrata</taxon>
        <taxon>Euteleostomi</taxon>
        <taxon>Mammalia</taxon>
        <taxon>Eutheria</taxon>
        <taxon>Laurasiatheria</taxon>
        <taxon>Carnivora</taxon>
        <taxon>Caniformia</taxon>
        <taxon>Ursidae</taxon>
        <taxon>Ursus</taxon>
    </lineage>
</organism>
<gene>
    <name evidence="9" type="primary">LOC103669677</name>
</gene>
<dbReference type="GO" id="GO:0050778">
    <property type="term" value="P:positive regulation of immune response"/>
    <property type="evidence" value="ECO:0007669"/>
    <property type="project" value="InterPro"/>
</dbReference>
<evidence type="ECO:0000256" key="7">
    <source>
        <dbReference type="SAM" id="MobiDB-lite"/>
    </source>
</evidence>
<dbReference type="RefSeq" id="XP_040494388.1">
    <property type="nucleotide sequence ID" value="XM_040638454.1"/>
</dbReference>
<keyword evidence="3" id="KW-0202">Cytokine</keyword>
<dbReference type="GO" id="GO:0051607">
    <property type="term" value="P:defense response to virus"/>
    <property type="evidence" value="ECO:0007669"/>
    <property type="project" value="UniProtKB-KW"/>
</dbReference>
<dbReference type="KEGG" id="umr:103669677"/>
<keyword evidence="8" id="KW-1185">Reference proteome</keyword>
<dbReference type="InterPro" id="IPR029177">
    <property type="entry name" value="INF_lambda"/>
</dbReference>
<dbReference type="GO" id="GO:0045087">
    <property type="term" value="P:innate immune response"/>
    <property type="evidence" value="ECO:0007669"/>
    <property type="project" value="TreeGrafter"/>
</dbReference>
<dbReference type="Proteomes" id="UP000261680">
    <property type="component" value="Unplaced"/>
</dbReference>
<dbReference type="GeneID" id="103669677"/>
<dbReference type="GO" id="GO:0007259">
    <property type="term" value="P:cell surface receptor signaling pathway via JAK-STAT"/>
    <property type="evidence" value="ECO:0007669"/>
    <property type="project" value="InterPro"/>
</dbReference>
<dbReference type="InterPro" id="IPR038326">
    <property type="entry name" value="IFN-lambda_sf"/>
</dbReference>
<reference evidence="9" key="1">
    <citation type="submission" date="2025-08" db="UniProtKB">
        <authorList>
            <consortium name="RefSeq"/>
        </authorList>
    </citation>
    <scope>IDENTIFICATION</scope>
    <source>
        <tissue evidence="9">Whole blood</tissue>
    </source>
</reference>
<evidence type="ECO:0000313" key="8">
    <source>
        <dbReference type="Proteomes" id="UP000261680"/>
    </source>
</evidence>
<accession>A0A8M1GFE5</accession>
<keyword evidence="5" id="KW-0732">Signal</keyword>
<keyword evidence="4" id="KW-0964">Secreted</keyword>
<name>A0A8M1GFE5_URSMA</name>